<dbReference type="FunFam" id="1.25.40.10:FF:001810">
    <property type="entry name" value="Pentatricopeptide repeat-containing protein mitochondrial"/>
    <property type="match status" value="1"/>
</dbReference>
<dbReference type="PROSITE" id="PS51375">
    <property type="entry name" value="PPR"/>
    <property type="match status" value="8"/>
</dbReference>
<evidence type="ECO:0000313" key="3">
    <source>
        <dbReference type="EnsemblPlants" id="Kaladp0060s0450.1.v1.1.CDS.1"/>
    </source>
</evidence>
<dbReference type="OMA" id="AYSNHGC"/>
<feature type="repeat" description="PPR" evidence="2">
    <location>
        <begin position="186"/>
        <end position="216"/>
    </location>
</feature>
<evidence type="ECO:0000256" key="2">
    <source>
        <dbReference type="PROSITE-ProRule" id="PRU00708"/>
    </source>
</evidence>
<protein>
    <submittedName>
        <fullName evidence="3">Uncharacterized protein</fullName>
    </submittedName>
</protein>
<dbReference type="Pfam" id="PF20431">
    <property type="entry name" value="E_motif"/>
    <property type="match status" value="1"/>
</dbReference>
<reference evidence="3" key="1">
    <citation type="submission" date="2021-01" db="UniProtKB">
        <authorList>
            <consortium name="EnsemblPlants"/>
        </authorList>
    </citation>
    <scope>IDENTIFICATION</scope>
</reference>
<feature type="repeat" description="PPR" evidence="2">
    <location>
        <begin position="217"/>
        <end position="251"/>
    </location>
</feature>
<dbReference type="Gene3D" id="1.25.40.10">
    <property type="entry name" value="Tetratricopeptide repeat domain"/>
    <property type="match status" value="5"/>
</dbReference>
<dbReference type="PANTHER" id="PTHR47926:SF380">
    <property type="entry name" value="PENTATRICOPEPTIDE REPEAT-CONTAINING PROTEIN"/>
    <property type="match status" value="1"/>
</dbReference>
<dbReference type="Gramene" id="Kaladp0060s0450.1.v1.1">
    <property type="protein sequence ID" value="Kaladp0060s0450.1.v1.1.CDS.1"/>
    <property type="gene ID" value="Kaladp0060s0450.v1.1"/>
</dbReference>
<evidence type="ECO:0000256" key="1">
    <source>
        <dbReference type="ARBA" id="ARBA00022737"/>
    </source>
</evidence>
<feature type="repeat" description="PPR" evidence="2">
    <location>
        <begin position="439"/>
        <end position="473"/>
    </location>
</feature>
<dbReference type="InterPro" id="IPR046960">
    <property type="entry name" value="PPR_At4g14850-like_plant"/>
</dbReference>
<dbReference type="GO" id="GO:0003723">
    <property type="term" value="F:RNA binding"/>
    <property type="evidence" value="ECO:0007669"/>
    <property type="project" value="InterPro"/>
</dbReference>
<dbReference type="InterPro" id="IPR046848">
    <property type="entry name" value="E_motif"/>
</dbReference>
<proteinExistence type="predicted"/>
<keyword evidence="4" id="KW-1185">Reference proteome</keyword>
<dbReference type="EnsemblPlants" id="Kaladp0060s0450.1.v1.1">
    <property type="protein sequence ID" value="Kaladp0060s0450.1.v1.1.CDS.1"/>
    <property type="gene ID" value="Kaladp0060s0450.v1.1"/>
</dbReference>
<organism evidence="3 4">
    <name type="scientific">Kalanchoe fedtschenkoi</name>
    <name type="common">Lavender scallops</name>
    <name type="synonym">South American air plant</name>
    <dbReference type="NCBI Taxonomy" id="63787"/>
    <lineage>
        <taxon>Eukaryota</taxon>
        <taxon>Viridiplantae</taxon>
        <taxon>Streptophyta</taxon>
        <taxon>Embryophyta</taxon>
        <taxon>Tracheophyta</taxon>
        <taxon>Spermatophyta</taxon>
        <taxon>Magnoliopsida</taxon>
        <taxon>eudicotyledons</taxon>
        <taxon>Gunneridae</taxon>
        <taxon>Pentapetalae</taxon>
        <taxon>Saxifragales</taxon>
        <taxon>Crassulaceae</taxon>
        <taxon>Kalanchoe</taxon>
    </lineage>
</organism>
<sequence>MKLTHFSYNWRNHLPKILGNFSRSACAKYYSSWPCQADFEQAFGFKAKPHVKVSSLGSANQEVYRWNVKIRDLGRLGQVKDARKLFDEMPVRDVVSYASMVGVYVKSNELREAESMFGAMPERNMVAESTMIHGYVKAGRMREARSVFDEMRERNVYSWTSLISGYFASGQVEEGRRMFDLMPEKNEVSWNTAVLGYARNGLLDEARSLFNKMPQRNTVTWTAMIKACVENGRIDEAMDMFHRMPRRNLYSWNIMLGAYLGHQRLGEAVELFHSMPLRNEVSWTAMVTGLAQNKLVAEAREYFDRMPQKDIAAWNAMITAYADEGLLVEANVLFDSMPRKDIITWNAMIGGYARHGSSSEALVLFVSLLRSCSAPDDTSFTSVLASAGGLLEVTQVHGLAIRTGFEDNTSIANALITVYSRCGDLGSSKLAFDALRTKDVVSWTALILAYSNHGHGKDALHIFGRMLKYGIKPDEITFVAVLSACGHAGLVDKGQRLFNSMRRVYGMEPKSEHYSCLVDILGRAGQVDEAMRVADTVPPSEQDGAFFGTVLGACRLHGRVELADHVGRKLLELEPSSSGGYVLLSNVYAAKGRWEDFARVRKKMKEMNVKKVAGVSQIEANGGAHTFSAADKSHPEFSEVYKFLNESLIPVMQGCNKGPQAGTNHSDHFILDEL</sequence>
<dbReference type="Pfam" id="PF01535">
    <property type="entry name" value="PPR"/>
    <property type="match status" value="11"/>
</dbReference>
<dbReference type="Proteomes" id="UP000594263">
    <property type="component" value="Unplaced"/>
</dbReference>
<evidence type="ECO:0000313" key="4">
    <source>
        <dbReference type="Proteomes" id="UP000594263"/>
    </source>
</evidence>
<name>A0A7N0UD12_KALFE</name>
<feature type="repeat" description="PPR" evidence="2">
    <location>
        <begin position="341"/>
        <end position="375"/>
    </location>
</feature>
<feature type="repeat" description="PPR" evidence="2">
    <location>
        <begin position="93"/>
        <end position="123"/>
    </location>
</feature>
<dbReference type="InterPro" id="IPR002885">
    <property type="entry name" value="PPR_rpt"/>
</dbReference>
<dbReference type="GO" id="GO:0048731">
    <property type="term" value="P:system development"/>
    <property type="evidence" value="ECO:0007669"/>
    <property type="project" value="UniProtKB-ARBA"/>
</dbReference>
<dbReference type="AlphaFoldDB" id="A0A7N0UD12"/>
<dbReference type="SUPFAM" id="SSF48452">
    <property type="entry name" value="TPR-like"/>
    <property type="match status" value="1"/>
</dbReference>
<dbReference type="PANTHER" id="PTHR47926">
    <property type="entry name" value="PENTATRICOPEPTIDE REPEAT-CONTAINING PROTEIN"/>
    <property type="match status" value="1"/>
</dbReference>
<dbReference type="GO" id="GO:0009451">
    <property type="term" value="P:RNA modification"/>
    <property type="evidence" value="ECO:0007669"/>
    <property type="project" value="InterPro"/>
</dbReference>
<accession>A0A7N0UD12</accession>
<dbReference type="Pfam" id="PF13041">
    <property type="entry name" value="PPR_2"/>
    <property type="match status" value="1"/>
</dbReference>
<keyword evidence="1" id="KW-0677">Repeat</keyword>
<dbReference type="FunFam" id="1.25.40.10:FF:000125">
    <property type="entry name" value="Pentatricopeptide repeat-containing protein"/>
    <property type="match status" value="1"/>
</dbReference>
<feature type="repeat" description="PPR" evidence="2">
    <location>
        <begin position="279"/>
        <end position="313"/>
    </location>
</feature>
<feature type="repeat" description="PPR" evidence="2">
    <location>
        <begin position="124"/>
        <end position="158"/>
    </location>
</feature>
<feature type="repeat" description="PPR" evidence="2">
    <location>
        <begin position="474"/>
        <end position="504"/>
    </location>
</feature>
<dbReference type="InterPro" id="IPR011990">
    <property type="entry name" value="TPR-like_helical_dom_sf"/>
</dbReference>
<dbReference type="NCBIfam" id="TIGR00756">
    <property type="entry name" value="PPR"/>
    <property type="match status" value="10"/>
</dbReference>